<dbReference type="GO" id="GO:0008410">
    <property type="term" value="F:CoA-transferase activity"/>
    <property type="evidence" value="ECO:0007669"/>
    <property type="project" value="TreeGrafter"/>
</dbReference>
<dbReference type="PANTHER" id="PTHR48207">
    <property type="entry name" value="SUCCINATE--HYDROXYMETHYLGLUTARATE COA-TRANSFERASE"/>
    <property type="match status" value="1"/>
</dbReference>
<protein>
    <recommendedName>
        <fullName evidence="3">CoA transferase</fullName>
    </recommendedName>
</protein>
<dbReference type="InterPro" id="IPR050483">
    <property type="entry name" value="CoA-transferase_III_domain"/>
</dbReference>
<sequence length="60" mass="6118">MAGPLEGIKVIDMSAVISGPMACQVLADLGADVIKIEPLGIGDITRIGGFRVGDISAMYA</sequence>
<feature type="non-terminal residue" evidence="2">
    <location>
        <position position="60"/>
    </location>
</feature>
<reference evidence="2" key="1">
    <citation type="submission" date="2018-05" db="EMBL/GenBank/DDBJ databases">
        <authorList>
            <person name="Lanie J.A."/>
            <person name="Ng W.-L."/>
            <person name="Kazmierczak K.M."/>
            <person name="Andrzejewski T.M."/>
            <person name="Davidsen T.M."/>
            <person name="Wayne K.J."/>
            <person name="Tettelin H."/>
            <person name="Glass J.I."/>
            <person name="Rusch D."/>
            <person name="Podicherti R."/>
            <person name="Tsui H.-C.T."/>
            <person name="Winkler M.E."/>
        </authorList>
    </citation>
    <scope>NUCLEOTIDE SEQUENCE</scope>
</reference>
<dbReference type="PANTHER" id="PTHR48207:SF3">
    <property type="entry name" value="SUCCINATE--HYDROXYMETHYLGLUTARATE COA-TRANSFERASE"/>
    <property type="match status" value="1"/>
</dbReference>
<keyword evidence="1" id="KW-0808">Transferase</keyword>
<proteinExistence type="predicted"/>
<dbReference type="InterPro" id="IPR003673">
    <property type="entry name" value="CoA-Trfase_fam_III"/>
</dbReference>
<gene>
    <name evidence="2" type="ORF">METZ01_LOCUS376539</name>
</gene>
<dbReference type="AlphaFoldDB" id="A0A382TPJ1"/>
<accession>A0A382TPJ1</accession>
<dbReference type="SUPFAM" id="SSF89796">
    <property type="entry name" value="CoA-transferase family III (CaiB/BaiF)"/>
    <property type="match status" value="1"/>
</dbReference>
<dbReference type="InterPro" id="IPR023606">
    <property type="entry name" value="CoA-Trfase_III_dom_1_sf"/>
</dbReference>
<evidence type="ECO:0008006" key="3">
    <source>
        <dbReference type="Google" id="ProtNLM"/>
    </source>
</evidence>
<organism evidence="2">
    <name type="scientific">marine metagenome</name>
    <dbReference type="NCBI Taxonomy" id="408172"/>
    <lineage>
        <taxon>unclassified sequences</taxon>
        <taxon>metagenomes</taxon>
        <taxon>ecological metagenomes</taxon>
    </lineage>
</organism>
<name>A0A382TPJ1_9ZZZZ</name>
<dbReference type="Gene3D" id="3.40.50.10540">
    <property type="entry name" value="Crotonobetainyl-coa:carnitine coa-transferase, domain 1"/>
    <property type="match status" value="1"/>
</dbReference>
<dbReference type="Pfam" id="PF02515">
    <property type="entry name" value="CoA_transf_3"/>
    <property type="match status" value="1"/>
</dbReference>
<evidence type="ECO:0000256" key="1">
    <source>
        <dbReference type="ARBA" id="ARBA00022679"/>
    </source>
</evidence>
<dbReference type="EMBL" id="UINC01138003">
    <property type="protein sequence ID" value="SVD23685.1"/>
    <property type="molecule type" value="Genomic_DNA"/>
</dbReference>
<evidence type="ECO:0000313" key="2">
    <source>
        <dbReference type="EMBL" id="SVD23685.1"/>
    </source>
</evidence>